<dbReference type="Proteomes" id="UP000676194">
    <property type="component" value="Chromosome"/>
</dbReference>
<dbReference type="KEGG" id="tsph:KIH39_24925"/>
<name>A0A8E6B4K1_9BACT</name>
<proteinExistence type="predicted"/>
<gene>
    <name evidence="3" type="ORF">KIH39_24925</name>
</gene>
<reference evidence="3" key="1">
    <citation type="submission" date="2021-05" db="EMBL/GenBank/DDBJ databases">
        <title>Complete genome sequence of the cellulolytic planctomycete Telmatocola sphagniphila SP2T and characterization of the first cellulase from planctomycetes.</title>
        <authorList>
            <person name="Rakitin A.L."/>
            <person name="Beletsky A.V."/>
            <person name="Naumoff D.G."/>
            <person name="Kulichevskaya I.S."/>
            <person name="Mardanov A.V."/>
            <person name="Ravin N.V."/>
            <person name="Dedysh S.N."/>
        </authorList>
    </citation>
    <scope>NUCLEOTIDE SEQUENCE</scope>
    <source>
        <strain evidence="3">SP2T</strain>
    </source>
</reference>
<sequence>MFIFRRLVPIVCVVLFAGVLAAAERTYSGVVDKVDTKTRAVLLKDFKEVKESKDGKEPKGKVATYYLTDKVELTDDKGNKIDVKDAQKLEGKEVTVTLNEAVKNNKIEATIVAIKIGKPDEKRAGKGEEKTAKRDAKREDKKDAAMSKNDPSKANKPSDYTVVSADAAKGEIAVEAGASKLTIKVDANTKFIGPRGGDRGEGVAAMTAEDNKDLLTAGYKIKVVMEKGKVKEIHLPYANSLKDKDK</sequence>
<organism evidence="3 4">
    <name type="scientific">Telmatocola sphagniphila</name>
    <dbReference type="NCBI Taxonomy" id="1123043"/>
    <lineage>
        <taxon>Bacteria</taxon>
        <taxon>Pseudomonadati</taxon>
        <taxon>Planctomycetota</taxon>
        <taxon>Planctomycetia</taxon>
        <taxon>Gemmatales</taxon>
        <taxon>Gemmataceae</taxon>
    </lineage>
</organism>
<feature type="signal peptide" evidence="2">
    <location>
        <begin position="1"/>
        <end position="22"/>
    </location>
</feature>
<feature type="compositionally biased region" description="Basic and acidic residues" evidence="1">
    <location>
        <begin position="121"/>
        <end position="153"/>
    </location>
</feature>
<evidence type="ECO:0000313" key="4">
    <source>
        <dbReference type="Proteomes" id="UP000676194"/>
    </source>
</evidence>
<dbReference type="EMBL" id="CP074694">
    <property type="protein sequence ID" value="QVL32040.1"/>
    <property type="molecule type" value="Genomic_DNA"/>
</dbReference>
<evidence type="ECO:0000313" key="3">
    <source>
        <dbReference type="EMBL" id="QVL32040.1"/>
    </source>
</evidence>
<dbReference type="RefSeq" id="WP_213496620.1">
    <property type="nucleotide sequence ID" value="NZ_CP074694.1"/>
</dbReference>
<feature type="region of interest" description="Disordered" evidence="1">
    <location>
        <begin position="121"/>
        <end position="158"/>
    </location>
</feature>
<feature type="chain" id="PRO_5033985364" evidence="2">
    <location>
        <begin position="23"/>
        <end position="246"/>
    </location>
</feature>
<evidence type="ECO:0000256" key="1">
    <source>
        <dbReference type="SAM" id="MobiDB-lite"/>
    </source>
</evidence>
<dbReference type="AlphaFoldDB" id="A0A8E6B4K1"/>
<evidence type="ECO:0000256" key="2">
    <source>
        <dbReference type="SAM" id="SignalP"/>
    </source>
</evidence>
<keyword evidence="2" id="KW-0732">Signal</keyword>
<keyword evidence="4" id="KW-1185">Reference proteome</keyword>
<accession>A0A8E6B4K1</accession>
<protein>
    <submittedName>
        <fullName evidence="3">Uncharacterized protein</fullName>
    </submittedName>
</protein>